<dbReference type="GO" id="GO:0004674">
    <property type="term" value="F:protein serine/threonine kinase activity"/>
    <property type="evidence" value="ECO:0007669"/>
    <property type="project" value="UniProtKB-KW"/>
</dbReference>
<dbReference type="InterPro" id="IPR008271">
    <property type="entry name" value="Ser/Thr_kinase_AS"/>
</dbReference>
<dbReference type="GO" id="GO:0006970">
    <property type="term" value="P:response to osmotic stress"/>
    <property type="evidence" value="ECO:0007669"/>
    <property type="project" value="UniProtKB-ARBA"/>
</dbReference>
<evidence type="ECO:0000256" key="4">
    <source>
        <dbReference type="ARBA" id="ARBA00022741"/>
    </source>
</evidence>
<feature type="domain" description="Protein kinase" evidence="9">
    <location>
        <begin position="1"/>
        <end position="138"/>
    </location>
</feature>
<evidence type="ECO:0000256" key="2">
    <source>
        <dbReference type="ARBA" id="ARBA00022527"/>
    </source>
</evidence>
<evidence type="ECO:0000256" key="8">
    <source>
        <dbReference type="ARBA" id="ARBA00048679"/>
    </source>
</evidence>
<comment type="catalytic activity">
    <reaction evidence="8">
        <text>L-seryl-[protein] + ATP = O-phospho-L-seryl-[protein] + ADP + H(+)</text>
        <dbReference type="Rhea" id="RHEA:17989"/>
        <dbReference type="Rhea" id="RHEA-COMP:9863"/>
        <dbReference type="Rhea" id="RHEA-COMP:11604"/>
        <dbReference type="ChEBI" id="CHEBI:15378"/>
        <dbReference type="ChEBI" id="CHEBI:29999"/>
        <dbReference type="ChEBI" id="CHEBI:30616"/>
        <dbReference type="ChEBI" id="CHEBI:83421"/>
        <dbReference type="ChEBI" id="CHEBI:456216"/>
        <dbReference type="EC" id="2.7.11.1"/>
    </reaction>
</comment>
<reference evidence="10" key="1">
    <citation type="journal article" date="2019" name="Sci. Rep.">
        <title>Draft genome of Tanacetum cinerariifolium, the natural source of mosquito coil.</title>
        <authorList>
            <person name="Yamashiro T."/>
            <person name="Shiraishi A."/>
            <person name="Satake H."/>
            <person name="Nakayama K."/>
        </authorList>
    </citation>
    <scope>NUCLEOTIDE SEQUENCE</scope>
</reference>
<evidence type="ECO:0000256" key="7">
    <source>
        <dbReference type="ARBA" id="ARBA00047899"/>
    </source>
</evidence>
<evidence type="ECO:0000259" key="9">
    <source>
        <dbReference type="PROSITE" id="PS50011"/>
    </source>
</evidence>
<dbReference type="PROSITE" id="PS00108">
    <property type="entry name" value="PROTEIN_KINASE_ST"/>
    <property type="match status" value="1"/>
</dbReference>
<dbReference type="AlphaFoldDB" id="A0A6L2N346"/>
<keyword evidence="4" id="KW-0547">Nucleotide-binding</keyword>
<dbReference type="InterPro" id="IPR000719">
    <property type="entry name" value="Prot_kinase_dom"/>
</dbReference>
<name>A0A6L2N346_TANCI</name>
<dbReference type="PANTHER" id="PTHR24343:SF509">
    <property type="entry name" value="SERINE_THREONINE-PROTEIN KINASE SRK2E"/>
    <property type="match status" value="1"/>
</dbReference>
<comment type="catalytic activity">
    <reaction evidence="7">
        <text>L-threonyl-[protein] + ATP = O-phospho-L-threonyl-[protein] + ADP + H(+)</text>
        <dbReference type="Rhea" id="RHEA:46608"/>
        <dbReference type="Rhea" id="RHEA-COMP:11060"/>
        <dbReference type="Rhea" id="RHEA-COMP:11605"/>
        <dbReference type="ChEBI" id="CHEBI:15378"/>
        <dbReference type="ChEBI" id="CHEBI:30013"/>
        <dbReference type="ChEBI" id="CHEBI:30616"/>
        <dbReference type="ChEBI" id="CHEBI:61977"/>
        <dbReference type="ChEBI" id="CHEBI:456216"/>
        <dbReference type="EC" id="2.7.11.1"/>
    </reaction>
</comment>
<dbReference type="EMBL" id="BKCJ010008117">
    <property type="protein sequence ID" value="GEU80646.1"/>
    <property type="molecule type" value="Genomic_DNA"/>
</dbReference>
<keyword evidence="6" id="KW-0067">ATP-binding</keyword>
<evidence type="ECO:0000256" key="1">
    <source>
        <dbReference type="ARBA" id="ARBA00012513"/>
    </source>
</evidence>
<sequence length="138" mass="15990">MSKGKLLITGPLGIRISLDSKTYVILTPTHQAIVMEYASGGELFERICNTGRFLEDEVRFCFRQLISGVSYCHNMQVCHQDLKLENTLLDGSPAPLLKICDFGHSKRDLKRCERREERHVRDKCLRGRRYREGRECMV</sequence>
<organism evidence="10">
    <name type="scientific">Tanacetum cinerariifolium</name>
    <name type="common">Dalmatian daisy</name>
    <name type="synonym">Chrysanthemum cinerariifolium</name>
    <dbReference type="NCBI Taxonomy" id="118510"/>
    <lineage>
        <taxon>Eukaryota</taxon>
        <taxon>Viridiplantae</taxon>
        <taxon>Streptophyta</taxon>
        <taxon>Embryophyta</taxon>
        <taxon>Tracheophyta</taxon>
        <taxon>Spermatophyta</taxon>
        <taxon>Magnoliopsida</taxon>
        <taxon>eudicotyledons</taxon>
        <taxon>Gunneridae</taxon>
        <taxon>Pentapetalae</taxon>
        <taxon>asterids</taxon>
        <taxon>campanulids</taxon>
        <taxon>Asterales</taxon>
        <taxon>Asteraceae</taxon>
        <taxon>Asteroideae</taxon>
        <taxon>Anthemideae</taxon>
        <taxon>Anthemidinae</taxon>
        <taxon>Tanacetum</taxon>
    </lineage>
</organism>
<proteinExistence type="predicted"/>
<dbReference type="SMART" id="SM00220">
    <property type="entry name" value="S_TKc"/>
    <property type="match status" value="1"/>
</dbReference>
<keyword evidence="3" id="KW-0808">Transferase</keyword>
<dbReference type="PANTHER" id="PTHR24343">
    <property type="entry name" value="SERINE/THREONINE KINASE"/>
    <property type="match status" value="1"/>
</dbReference>
<dbReference type="SUPFAM" id="SSF56112">
    <property type="entry name" value="Protein kinase-like (PK-like)"/>
    <property type="match status" value="1"/>
</dbReference>
<dbReference type="GO" id="GO:0005524">
    <property type="term" value="F:ATP binding"/>
    <property type="evidence" value="ECO:0007669"/>
    <property type="project" value="UniProtKB-KW"/>
</dbReference>
<keyword evidence="2" id="KW-0723">Serine/threonine-protein kinase</keyword>
<evidence type="ECO:0000256" key="6">
    <source>
        <dbReference type="ARBA" id="ARBA00022840"/>
    </source>
</evidence>
<gene>
    <name evidence="10" type="ORF">Tci_052624</name>
</gene>
<dbReference type="GO" id="GO:0005634">
    <property type="term" value="C:nucleus"/>
    <property type="evidence" value="ECO:0007669"/>
    <property type="project" value="TreeGrafter"/>
</dbReference>
<evidence type="ECO:0000256" key="5">
    <source>
        <dbReference type="ARBA" id="ARBA00022777"/>
    </source>
</evidence>
<protein>
    <recommendedName>
        <fullName evidence="1">non-specific serine/threonine protein kinase</fullName>
        <ecNumber evidence="1">2.7.11.1</ecNumber>
    </recommendedName>
</protein>
<dbReference type="EC" id="2.7.11.1" evidence="1"/>
<accession>A0A6L2N346</accession>
<dbReference type="Gene3D" id="1.10.510.10">
    <property type="entry name" value="Transferase(Phosphotransferase) domain 1"/>
    <property type="match status" value="1"/>
</dbReference>
<dbReference type="PROSITE" id="PS50011">
    <property type="entry name" value="PROTEIN_KINASE_DOM"/>
    <property type="match status" value="1"/>
</dbReference>
<dbReference type="InterPro" id="IPR011009">
    <property type="entry name" value="Kinase-like_dom_sf"/>
</dbReference>
<evidence type="ECO:0000313" key="10">
    <source>
        <dbReference type="EMBL" id="GEU80646.1"/>
    </source>
</evidence>
<evidence type="ECO:0000256" key="3">
    <source>
        <dbReference type="ARBA" id="ARBA00022679"/>
    </source>
</evidence>
<comment type="caution">
    <text evidence="10">The sequence shown here is derived from an EMBL/GenBank/DDBJ whole genome shotgun (WGS) entry which is preliminary data.</text>
</comment>
<keyword evidence="5 10" id="KW-0418">Kinase</keyword>
<dbReference type="Pfam" id="PF00069">
    <property type="entry name" value="Pkinase"/>
    <property type="match status" value="1"/>
</dbReference>